<dbReference type="PROSITE" id="PS50089">
    <property type="entry name" value="ZF_RING_2"/>
    <property type="match status" value="1"/>
</dbReference>
<gene>
    <name evidence="7" type="ORF">AMATHDRAFT_2253</name>
</gene>
<dbReference type="SUPFAM" id="SSF57850">
    <property type="entry name" value="RING/U-box"/>
    <property type="match status" value="1"/>
</dbReference>
<keyword evidence="2 4" id="KW-0863">Zinc-finger</keyword>
<dbReference type="Pfam" id="PF13639">
    <property type="entry name" value="zf-RING_2"/>
    <property type="match status" value="1"/>
</dbReference>
<evidence type="ECO:0000313" key="8">
    <source>
        <dbReference type="Proteomes" id="UP000242287"/>
    </source>
</evidence>
<dbReference type="STRING" id="703135.A0A2A9NVE1"/>
<feature type="compositionally biased region" description="Low complexity" evidence="5">
    <location>
        <begin position="294"/>
        <end position="311"/>
    </location>
</feature>
<evidence type="ECO:0000256" key="4">
    <source>
        <dbReference type="PROSITE-ProRule" id="PRU00175"/>
    </source>
</evidence>
<dbReference type="Gene3D" id="3.30.40.10">
    <property type="entry name" value="Zinc/RING finger domain, C3HC4 (zinc finger)"/>
    <property type="match status" value="1"/>
</dbReference>
<accession>A0A2A9NVE1</accession>
<dbReference type="PANTHER" id="PTHR15710">
    <property type="entry name" value="E3 UBIQUITIN-PROTEIN LIGASE PRAJA"/>
    <property type="match status" value="1"/>
</dbReference>
<dbReference type="GO" id="GO:0008270">
    <property type="term" value="F:zinc ion binding"/>
    <property type="evidence" value="ECO:0007669"/>
    <property type="project" value="UniProtKB-KW"/>
</dbReference>
<feature type="region of interest" description="Disordered" evidence="5">
    <location>
        <begin position="106"/>
        <end position="129"/>
    </location>
</feature>
<dbReference type="AlphaFoldDB" id="A0A2A9NVE1"/>
<evidence type="ECO:0000259" key="6">
    <source>
        <dbReference type="PROSITE" id="PS50089"/>
    </source>
</evidence>
<dbReference type="EMBL" id="KZ301980">
    <property type="protein sequence ID" value="PFH52247.1"/>
    <property type="molecule type" value="Genomic_DNA"/>
</dbReference>
<keyword evidence="3" id="KW-0862">Zinc</keyword>
<dbReference type="SMART" id="SM00184">
    <property type="entry name" value="RING"/>
    <property type="match status" value="1"/>
</dbReference>
<reference evidence="7 8" key="1">
    <citation type="submission" date="2014-02" db="EMBL/GenBank/DDBJ databases">
        <title>Transposable element dynamics among asymbiotic and ectomycorrhizal Amanita fungi.</title>
        <authorList>
            <consortium name="DOE Joint Genome Institute"/>
            <person name="Hess J."/>
            <person name="Skrede I."/>
            <person name="Wolfe B."/>
            <person name="LaButti K."/>
            <person name="Ohm R.A."/>
            <person name="Grigoriev I.V."/>
            <person name="Pringle A."/>
        </authorList>
    </citation>
    <scope>NUCLEOTIDE SEQUENCE [LARGE SCALE GENOMIC DNA]</scope>
    <source>
        <strain evidence="7 8">SKay4041</strain>
    </source>
</reference>
<organism evidence="7 8">
    <name type="scientific">Amanita thiersii Skay4041</name>
    <dbReference type="NCBI Taxonomy" id="703135"/>
    <lineage>
        <taxon>Eukaryota</taxon>
        <taxon>Fungi</taxon>
        <taxon>Dikarya</taxon>
        <taxon>Basidiomycota</taxon>
        <taxon>Agaricomycotina</taxon>
        <taxon>Agaricomycetes</taxon>
        <taxon>Agaricomycetidae</taxon>
        <taxon>Agaricales</taxon>
        <taxon>Pluteineae</taxon>
        <taxon>Amanitaceae</taxon>
        <taxon>Amanita</taxon>
    </lineage>
</organism>
<protein>
    <recommendedName>
        <fullName evidence="6">RING-type domain-containing protein</fullName>
    </recommendedName>
</protein>
<evidence type="ECO:0000313" key="7">
    <source>
        <dbReference type="EMBL" id="PFH52247.1"/>
    </source>
</evidence>
<evidence type="ECO:0000256" key="5">
    <source>
        <dbReference type="SAM" id="MobiDB-lite"/>
    </source>
</evidence>
<dbReference type="CDD" id="cd16454">
    <property type="entry name" value="RING-H2_PA-TM-RING"/>
    <property type="match status" value="1"/>
</dbReference>
<feature type="region of interest" description="Disordered" evidence="5">
    <location>
        <begin position="290"/>
        <end position="371"/>
    </location>
</feature>
<name>A0A2A9NVE1_9AGAR</name>
<evidence type="ECO:0000256" key="2">
    <source>
        <dbReference type="ARBA" id="ARBA00022771"/>
    </source>
</evidence>
<sequence>MSSRESLWFCHECNSEMMPIMAPNPLCSHCHSEFVEKMENTADDPREFAHANQTDFDAHGLPPGLDAFISALQSISEPQHPVRSRPRPEAETSGSRFTFSVLGEHGPRTISIGGPNTLRRPNSGSESHVPTMSEYLRRESPPNAAIAGPLMAQYLMTMLGHNDPISLLFSRRSGGGVFGPDNGRLGDYVFSQEALDQIISQLMENSNASRPVPASDDIIKNLHRDVLLAESDILQQDCAVCKEQFSLETDNPDELTIVTLPCKHIFHEPCIIPWLRSSGTCPVYALVPQPGQGSTSPAQSSPESPSQQTRSTRSRSPDNNPQASGFLQTLLGGFGRANDNNSHRRSNSDPSRGTRRDSSSHFPGSWEEGLD</sequence>
<evidence type="ECO:0000256" key="1">
    <source>
        <dbReference type="ARBA" id="ARBA00022723"/>
    </source>
</evidence>
<feature type="region of interest" description="Disordered" evidence="5">
    <location>
        <begin position="77"/>
        <end position="96"/>
    </location>
</feature>
<feature type="compositionally biased region" description="Polar residues" evidence="5">
    <location>
        <begin position="318"/>
        <end position="327"/>
    </location>
</feature>
<keyword evidence="1" id="KW-0479">Metal-binding</keyword>
<proteinExistence type="predicted"/>
<feature type="domain" description="RING-type" evidence="6">
    <location>
        <begin position="238"/>
        <end position="283"/>
    </location>
</feature>
<dbReference type="InterPro" id="IPR001841">
    <property type="entry name" value="Znf_RING"/>
</dbReference>
<keyword evidence="8" id="KW-1185">Reference proteome</keyword>
<feature type="compositionally biased region" description="Polar residues" evidence="5">
    <location>
        <begin position="119"/>
        <end position="129"/>
    </location>
</feature>
<dbReference type="Proteomes" id="UP000242287">
    <property type="component" value="Unassembled WGS sequence"/>
</dbReference>
<evidence type="ECO:0000256" key="3">
    <source>
        <dbReference type="ARBA" id="ARBA00022833"/>
    </source>
</evidence>
<dbReference type="OrthoDB" id="8062037at2759"/>
<dbReference type="InterPro" id="IPR013083">
    <property type="entry name" value="Znf_RING/FYVE/PHD"/>
</dbReference>